<keyword evidence="8 11" id="KW-0408">Iron</keyword>
<dbReference type="GO" id="GO:0009820">
    <property type="term" value="P:alkaloid metabolic process"/>
    <property type="evidence" value="ECO:0007669"/>
    <property type="project" value="UniProtKB-ARBA"/>
</dbReference>
<evidence type="ECO:0008006" key="16">
    <source>
        <dbReference type="Google" id="ProtNLM"/>
    </source>
</evidence>
<evidence type="ECO:0000313" key="14">
    <source>
        <dbReference type="EMBL" id="RAL41329.1"/>
    </source>
</evidence>
<protein>
    <recommendedName>
        <fullName evidence="16">Cytochrome P450</fullName>
    </recommendedName>
</protein>
<comment type="subcellular location">
    <subcellularLocation>
        <location evidence="1">Membrane</location>
    </subcellularLocation>
</comment>
<dbReference type="InterPro" id="IPR036396">
    <property type="entry name" value="Cyt_P450_sf"/>
</dbReference>
<dbReference type="PANTHER" id="PTHR24282">
    <property type="entry name" value="CYTOCHROME P450 FAMILY MEMBER"/>
    <property type="match status" value="1"/>
</dbReference>
<dbReference type="PRINTS" id="PR00385">
    <property type="entry name" value="P450"/>
</dbReference>
<keyword evidence="6 13" id="KW-1133">Transmembrane helix</keyword>
<proteinExistence type="inferred from homology"/>
<reference evidence="14 15" key="1">
    <citation type="submission" date="2018-06" db="EMBL/GenBank/DDBJ databases">
        <title>The Genome of Cuscuta australis (Dodder) Provides Insight into the Evolution of Plant Parasitism.</title>
        <authorList>
            <person name="Liu H."/>
        </authorList>
    </citation>
    <scope>NUCLEOTIDE SEQUENCE [LARGE SCALE GENOMIC DNA]</scope>
    <source>
        <strain evidence="15">cv. Yunnan</strain>
        <tissue evidence="14">Vines</tissue>
    </source>
</reference>
<dbReference type="GO" id="GO:0016705">
    <property type="term" value="F:oxidoreductase activity, acting on paired donors, with incorporation or reduction of molecular oxygen"/>
    <property type="evidence" value="ECO:0007669"/>
    <property type="project" value="InterPro"/>
</dbReference>
<dbReference type="InterPro" id="IPR050665">
    <property type="entry name" value="Cytochrome_P450_Monooxygen"/>
</dbReference>
<dbReference type="GO" id="GO:0010268">
    <property type="term" value="P:brassinosteroid homeostasis"/>
    <property type="evidence" value="ECO:0007669"/>
    <property type="project" value="TreeGrafter"/>
</dbReference>
<evidence type="ECO:0000256" key="4">
    <source>
        <dbReference type="ARBA" id="ARBA00022692"/>
    </source>
</evidence>
<dbReference type="PANTHER" id="PTHR24282:SF63">
    <property type="entry name" value="CYTOCHROME P450 734A1-LIKE"/>
    <property type="match status" value="1"/>
</dbReference>
<dbReference type="EMBL" id="NQVE01000188">
    <property type="protein sequence ID" value="RAL41329.1"/>
    <property type="molecule type" value="Genomic_DNA"/>
</dbReference>
<evidence type="ECO:0000256" key="8">
    <source>
        <dbReference type="ARBA" id="ARBA00023004"/>
    </source>
</evidence>
<dbReference type="Gene3D" id="1.10.630.10">
    <property type="entry name" value="Cytochrome P450"/>
    <property type="match status" value="1"/>
</dbReference>
<dbReference type="GO" id="GO:0016020">
    <property type="term" value="C:membrane"/>
    <property type="evidence" value="ECO:0007669"/>
    <property type="project" value="UniProtKB-SubCell"/>
</dbReference>
<accession>A0A328DAH1</accession>
<gene>
    <name evidence="14" type="ORF">DM860_010123</name>
</gene>
<comment type="caution">
    <text evidence="14">The sequence shown here is derived from an EMBL/GenBank/DDBJ whole genome shotgun (WGS) entry which is preliminary data.</text>
</comment>
<evidence type="ECO:0000256" key="12">
    <source>
        <dbReference type="RuleBase" id="RU000461"/>
    </source>
</evidence>
<dbReference type="GO" id="GO:0005506">
    <property type="term" value="F:iron ion binding"/>
    <property type="evidence" value="ECO:0007669"/>
    <property type="project" value="InterPro"/>
</dbReference>
<keyword evidence="3 11" id="KW-0349">Heme</keyword>
<dbReference type="Proteomes" id="UP000249390">
    <property type="component" value="Unassembled WGS sequence"/>
</dbReference>
<evidence type="ECO:0000256" key="2">
    <source>
        <dbReference type="ARBA" id="ARBA00010617"/>
    </source>
</evidence>
<sequence length="551" mass="62476">MENYFPWLWFLVIAYLFIFLALKTVLHLWWIPRRFENHFNKQGVFGPKYNFFFGNIKEIARLTPSSSHPMPLSHDILPRVLSFYSHWKKIYGSTFVVWFGTMARVTISDPTLLREIFISKSEYFEKNDSPPLVKKLEGDGLLNLKGEKWAHHRRLITPAFYLENLKLMVPTMGKGVREMLDKWSEMSKTATGKVEIDVCEWFERLTESVICHVIFGHRCEEDGTPSSSSSSSSSSIFQLQAQQMAYATEAFRKIFIPGHRFLPTEKNRTFWRLDKEVRRSLVRLIDERRRALLSPSGGRDLPTECGPKGLLDLMIKETCKNHNSNNNVVAGGNGASRAAAAATGDVVEECKTLFFAGKHTTSNLMAWTTVLLAMHPRWQELAREEVLRVCGAHDPPSKDDLANLKTLGMILNESLRLYPPIVAIVKRAKVDVQLGELKVPKGAELLVPIIAIHHDPTLWGNDVNEFNPARFARPPPGCQTPCSHPAMAFMPFGQGERKCVGQNLAILQAKLAMAMILQRFSFELAPSYQHSPTVLMLLQPQHGAPIVFHNL</sequence>
<dbReference type="GO" id="GO:0020037">
    <property type="term" value="F:heme binding"/>
    <property type="evidence" value="ECO:0007669"/>
    <property type="project" value="InterPro"/>
</dbReference>
<evidence type="ECO:0000256" key="3">
    <source>
        <dbReference type="ARBA" id="ARBA00022617"/>
    </source>
</evidence>
<organism evidence="14 15">
    <name type="scientific">Cuscuta australis</name>
    <dbReference type="NCBI Taxonomy" id="267555"/>
    <lineage>
        <taxon>Eukaryota</taxon>
        <taxon>Viridiplantae</taxon>
        <taxon>Streptophyta</taxon>
        <taxon>Embryophyta</taxon>
        <taxon>Tracheophyta</taxon>
        <taxon>Spermatophyta</taxon>
        <taxon>Magnoliopsida</taxon>
        <taxon>eudicotyledons</taxon>
        <taxon>Gunneridae</taxon>
        <taxon>Pentapetalae</taxon>
        <taxon>asterids</taxon>
        <taxon>lamiids</taxon>
        <taxon>Solanales</taxon>
        <taxon>Convolvulaceae</taxon>
        <taxon>Cuscuteae</taxon>
        <taxon>Cuscuta</taxon>
        <taxon>Cuscuta subgen. Grammica</taxon>
        <taxon>Cuscuta sect. Cleistogrammica</taxon>
    </lineage>
</organism>
<evidence type="ECO:0000256" key="13">
    <source>
        <dbReference type="SAM" id="Phobius"/>
    </source>
</evidence>
<evidence type="ECO:0000313" key="15">
    <source>
        <dbReference type="Proteomes" id="UP000249390"/>
    </source>
</evidence>
<evidence type="ECO:0000256" key="5">
    <source>
        <dbReference type="ARBA" id="ARBA00022723"/>
    </source>
</evidence>
<keyword evidence="15" id="KW-1185">Reference proteome</keyword>
<keyword evidence="4 13" id="KW-0812">Transmembrane</keyword>
<evidence type="ECO:0000256" key="1">
    <source>
        <dbReference type="ARBA" id="ARBA00004370"/>
    </source>
</evidence>
<dbReference type="Pfam" id="PF00067">
    <property type="entry name" value="p450"/>
    <property type="match status" value="1"/>
</dbReference>
<name>A0A328DAH1_9ASTE</name>
<dbReference type="PRINTS" id="PR00463">
    <property type="entry name" value="EP450I"/>
</dbReference>
<keyword evidence="7 12" id="KW-0560">Oxidoreductase</keyword>
<dbReference type="InterPro" id="IPR001128">
    <property type="entry name" value="Cyt_P450"/>
</dbReference>
<evidence type="ECO:0000256" key="9">
    <source>
        <dbReference type="ARBA" id="ARBA00023033"/>
    </source>
</evidence>
<feature type="transmembrane region" description="Helical" evidence="13">
    <location>
        <begin position="6"/>
        <end position="31"/>
    </location>
</feature>
<dbReference type="PROSITE" id="PS00086">
    <property type="entry name" value="CYTOCHROME_P450"/>
    <property type="match status" value="1"/>
</dbReference>
<keyword evidence="5 11" id="KW-0479">Metal-binding</keyword>
<evidence type="ECO:0000256" key="7">
    <source>
        <dbReference type="ARBA" id="ARBA00023002"/>
    </source>
</evidence>
<evidence type="ECO:0000256" key="6">
    <source>
        <dbReference type="ARBA" id="ARBA00022989"/>
    </source>
</evidence>
<dbReference type="AlphaFoldDB" id="A0A328DAH1"/>
<dbReference type="GO" id="GO:0016131">
    <property type="term" value="P:brassinosteroid metabolic process"/>
    <property type="evidence" value="ECO:0007669"/>
    <property type="project" value="TreeGrafter"/>
</dbReference>
<keyword evidence="10 13" id="KW-0472">Membrane</keyword>
<dbReference type="SUPFAM" id="SSF48264">
    <property type="entry name" value="Cytochrome P450"/>
    <property type="match status" value="1"/>
</dbReference>
<feature type="binding site" description="axial binding residue" evidence="11">
    <location>
        <position position="499"/>
    </location>
    <ligand>
        <name>heme</name>
        <dbReference type="ChEBI" id="CHEBI:30413"/>
    </ligand>
    <ligandPart>
        <name>Fe</name>
        <dbReference type="ChEBI" id="CHEBI:18248"/>
    </ligandPart>
</feature>
<dbReference type="FunFam" id="1.10.630.10:FF:000029">
    <property type="entry name" value="Cytochrome P450 734A1"/>
    <property type="match status" value="1"/>
</dbReference>
<dbReference type="GO" id="GO:0009753">
    <property type="term" value="P:response to jasmonic acid"/>
    <property type="evidence" value="ECO:0007669"/>
    <property type="project" value="UniProtKB-ARBA"/>
</dbReference>
<dbReference type="InterPro" id="IPR017972">
    <property type="entry name" value="Cyt_P450_CS"/>
</dbReference>
<comment type="cofactor">
    <cofactor evidence="11">
        <name>heme</name>
        <dbReference type="ChEBI" id="CHEBI:30413"/>
    </cofactor>
</comment>
<dbReference type="InterPro" id="IPR002401">
    <property type="entry name" value="Cyt_P450_E_grp-I"/>
</dbReference>
<evidence type="ECO:0000256" key="11">
    <source>
        <dbReference type="PIRSR" id="PIRSR602401-1"/>
    </source>
</evidence>
<evidence type="ECO:0000256" key="10">
    <source>
        <dbReference type="ARBA" id="ARBA00023136"/>
    </source>
</evidence>
<keyword evidence="9 12" id="KW-0503">Monooxygenase</keyword>
<comment type="similarity">
    <text evidence="2 12">Belongs to the cytochrome P450 family.</text>
</comment>
<dbReference type="GO" id="GO:0004497">
    <property type="term" value="F:monooxygenase activity"/>
    <property type="evidence" value="ECO:0007669"/>
    <property type="project" value="UniProtKB-KW"/>
</dbReference>